<dbReference type="AlphaFoldDB" id="A0A8J7YIG9"/>
<proteinExistence type="predicted"/>
<feature type="transmembrane region" description="Helical" evidence="1">
    <location>
        <begin position="27"/>
        <end position="54"/>
    </location>
</feature>
<dbReference type="GO" id="GO:0016787">
    <property type="term" value="F:hydrolase activity"/>
    <property type="evidence" value="ECO:0007669"/>
    <property type="project" value="UniProtKB-KW"/>
</dbReference>
<feature type="transmembrane region" description="Helical" evidence="1">
    <location>
        <begin position="151"/>
        <end position="169"/>
    </location>
</feature>
<evidence type="ECO:0000256" key="1">
    <source>
        <dbReference type="SAM" id="Phobius"/>
    </source>
</evidence>
<protein>
    <submittedName>
        <fullName evidence="2">Metal-dependent hydrolase</fullName>
    </submittedName>
</protein>
<dbReference type="EMBL" id="RKLQ01000001">
    <property type="protein sequence ID" value="MBX0303319.1"/>
    <property type="molecule type" value="Genomic_DNA"/>
</dbReference>
<name>A0A8J7YIG9_9EURY</name>
<sequence length="304" mass="31665">MFIGHALLAFALAVVAAERFAVPRERALRYGILAGLFAAVPDVDVVYAPIGLLVRSAQTVGPDVFWETANVIHRGPTHSLVMGAVLALAIYCWVVATRPARALSLSLAVLMVAVGSLVSGAVGGAVVLVYTVTGFVVAAIANRKGVSPRPLLGAALVGLLSHPFGDLFTGSPPPFLYPFDVVLVAERVALHPDPTGQLLAAFAVELAAIWLAVLAYARLTDRELPSLVSPRASLGAGYAVTALLLPAPTMEQSAHFVFSVLAVGVVGAPVRPFRREFDRLRMAVTGLAAVTVGAIAYAIAYGVL</sequence>
<gene>
    <name evidence="2" type="ORF">EGD98_06490</name>
</gene>
<organism evidence="2 3">
    <name type="scientific">Haloarcula salinisoli</name>
    <dbReference type="NCBI Taxonomy" id="2487746"/>
    <lineage>
        <taxon>Archaea</taxon>
        <taxon>Methanobacteriati</taxon>
        <taxon>Methanobacteriota</taxon>
        <taxon>Stenosarchaea group</taxon>
        <taxon>Halobacteria</taxon>
        <taxon>Halobacteriales</taxon>
        <taxon>Haloarculaceae</taxon>
        <taxon>Haloarcula</taxon>
    </lineage>
</organism>
<reference evidence="2" key="1">
    <citation type="submission" date="2021-06" db="EMBL/GenBank/DDBJ databases">
        <title>Halomicroarcula sp. F24A a new haloarchaeum isolated from saline soil.</title>
        <authorList>
            <person name="Duran-Viseras A."/>
            <person name="Sanchez-Porro C."/>
            <person name="Ventosa A."/>
        </authorList>
    </citation>
    <scope>NUCLEOTIDE SEQUENCE</scope>
    <source>
        <strain evidence="2">F24A</strain>
    </source>
</reference>
<feature type="transmembrane region" description="Helical" evidence="1">
    <location>
        <begin position="253"/>
        <end position="270"/>
    </location>
</feature>
<accession>A0A8J7YIG9</accession>
<dbReference type="Proteomes" id="UP000783863">
    <property type="component" value="Unassembled WGS sequence"/>
</dbReference>
<keyword evidence="1" id="KW-0812">Transmembrane</keyword>
<feature type="transmembrane region" description="Helical" evidence="1">
    <location>
        <begin position="75"/>
        <end position="96"/>
    </location>
</feature>
<keyword evidence="3" id="KW-1185">Reference proteome</keyword>
<keyword evidence="1" id="KW-1133">Transmembrane helix</keyword>
<feature type="transmembrane region" description="Helical" evidence="1">
    <location>
        <begin position="282"/>
        <end position="303"/>
    </location>
</feature>
<keyword evidence="1" id="KW-0472">Membrane</keyword>
<comment type="caution">
    <text evidence="2">The sequence shown here is derived from an EMBL/GenBank/DDBJ whole genome shotgun (WGS) entry which is preliminary data.</text>
</comment>
<dbReference type="Pfam" id="PF04307">
    <property type="entry name" value="YdjM"/>
    <property type="match status" value="1"/>
</dbReference>
<feature type="transmembrane region" description="Helical" evidence="1">
    <location>
        <begin position="198"/>
        <end position="216"/>
    </location>
</feature>
<evidence type="ECO:0000313" key="3">
    <source>
        <dbReference type="Proteomes" id="UP000783863"/>
    </source>
</evidence>
<evidence type="ECO:0000313" key="2">
    <source>
        <dbReference type="EMBL" id="MBX0303319.1"/>
    </source>
</evidence>
<feature type="transmembrane region" description="Helical" evidence="1">
    <location>
        <begin position="108"/>
        <end position="139"/>
    </location>
</feature>
<keyword evidence="2" id="KW-0378">Hydrolase</keyword>
<dbReference type="RefSeq" id="WP_220587528.1">
    <property type="nucleotide sequence ID" value="NZ_RKLQ01000001.1"/>
</dbReference>
<dbReference type="InterPro" id="IPR007404">
    <property type="entry name" value="YdjM-like"/>
</dbReference>
<feature type="transmembrane region" description="Helical" evidence="1">
    <location>
        <begin position="228"/>
        <end position="247"/>
    </location>
</feature>